<organism evidence="1 2">
    <name type="scientific">Panagrolaimus sp. ES5</name>
    <dbReference type="NCBI Taxonomy" id="591445"/>
    <lineage>
        <taxon>Eukaryota</taxon>
        <taxon>Metazoa</taxon>
        <taxon>Ecdysozoa</taxon>
        <taxon>Nematoda</taxon>
        <taxon>Chromadorea</taxon>
        <taxon>Rhabditida</taxon>
        <taxon>Tylenchina</taxon>
        <taxon>Panagrolaimomorpha</taxon>
        <taxon>Panagrolaimoidea</taxon>
        <taxon>Panagrolaimidae</taxon>
        <taxon>Panagrolaimus</taxon>
    </lineage>
</organism>
<proteinExistence type="predicted"/>
<dbReference type="WBParaSite" id="ES5_v2.g10722.t1">
    <property type="protein sequence ID" value="ES5_v2.g10722.t1"/>
    <property type="gene ID" value="ES5_v2.g10722"/>
</dbReference>
<sequence>MLSLLSLLLASGTVLRADTEEWSPQTYPDPRTNHTLCNTWPNSTLCDPDHILTDQWRSEINDNIIRQVEKLKNANILYTESAPPECHENTTESVQIYVILAKRIQTKNNQSITNAELIEFGDKLAEEYGLSDQICKNYLLLIGVEAAKMAYTRTGSSLKLPEDLMFRIYNQSENVFKEKNYMEGLNKMIDEIGDQMMDPFKYETTTTVIIETEATTEETTTEDPSFNISSSVDLIWTEISTTQSTVKQTVNNPWWMFLCLGIAILSTIIVLIMVLISKRHTFKTLQMQTVIPVPNTTTKSNCPSDDNNSDKFATITIPRRRLDLETEIKNEEKKQQKQEIKDEEDQSSQVTVTSDEERNYRITEAITSNNNNM</sequence>
<evidence type="ECO:0000313" key="1">
    <source>
        <dbReference type="Proteomes" id="UP000887579"/>
    </source>
</evidence>
<reference evidence="2" key="1">
    <citation type="submission" date="2022-11" db="UniProtKB">
        <authorList>
            <consortium name="WormBaseParasite"/>
        </authorList>
    </citation>
    <scope>IDENTIFICATION</scope>
</reference>
<dbReference type="Proteomes" id="UP000887579">
    <property type="component" value="Unplaced"/>
</dbReference>
<accession>A0AC34F172</accession>
<name>A0AC34F172_9BILA</name>
<protein>
    <submittedName>
        <fullName evidence="2">Uncharacterized protein</fullName>
    </submittedName>
</protein>
<evidence type="ECO:0000313" key="2">
    <source>
        <dbReference type="WBParaSite" id="ES5_v2.g10722.t1"/>
    </source>
</evidence>